<proteinExistence type="predicted"/>
<accession>A0ACC2VGD5</accession>
<organism evidence="1 2">
    <name type="scientific">Naganishia cerealis</name>
    <dbReference type="NCBI Taxonomy" id="610337"/>
    <lineage>
        <taxon>Eukaryota</taxon>
        <taxon>Fungi</taxon>
        <taxon>Dikarya</taxon>
        <taxon>Basidiomycota</taxon>
        <taxon>Agaricomycotina</taxon>
        <taxon>Tremellomycetes</taxon>
        <taxon>Filobasidiales</taxon>
        <taxon>Filobasidiaceae</taxon>
        <taxon>Naganishia</taxon>
    </lineage>
</organism>
<gene>
    <name evidence="1" type="ORF">QFC19_006489</name>
</gene>
<keyword evidence="2" id="KW-1185">Reference proteome</keyword>
<reference evidence="1" key="1">
    <citation type="submission" date="2023-04" db="EMBL/GenBank/DDBJ databases">
        <title>Draft Genome sequencing of Naganishia species isolated from polar environments using Oxford Nanopore Technology.</title>
        <authorList>
            <person name="Leo P."/>
            <person name="Venkateswaran K."/>
        </authorList>
    </citation>
    <scope>NUCLEOTIDE SEQUENCE</scope>
    <source>
        <strain evidence="1">MNA-CCFEE 5261</strain>
    </source>
</reference>
<protein>
    <submittedName>
        <fullName evidence="1">Uncharacterized protein</fullName>
    </submittedName>
</protein>
<evidence type="ECO:0000313" key="1">
    <source>
        <dbReference type="EMBL" id="KAJ9098054.1"/>
    </source>
</evidence>
<sequence length="459" mass="45985">MSSAPAITAENPPATAHKTAVVVVTPDVIEEPKPSTSEPETAAAAAAATDAVTAAPVAESATAPALELAESAGVVAAKPMAAADAAAPHTNTVESAVKSAPAAVAETAPAKAVVVGDKPHGDAVVFQNGVKVANSGFKEIASDGKGEKKVKKSFISRLSGLFSFQLAPSSETKTSARSTSSSSSDEANASTTNANKPLPTIVATPSTPTVTPATPSKTASPDAIAGTSTPAVVPAAAPASAAMKSDPPLPSKAENEVDAIAERVEKIELHHDVPDFKGKQAEKPVVPTKKIDVADEGHVVKETHPAPATTNAVLEASPTSATTEDKKAESPAAASPKIHRRISARIGQFIDHKFSHEKKKTPSSPAAAAAAGSDVVTSEQGPGKDKESFVSGSAEPGVPLPATAAAAHESVAAAPPVLGEPIKVEPMGELVAEVEDAVTAKPVDVDSESVHVVKPAVAA</sequence>
<name>A0ACC2VGD5_9TREE</name>
<evidence type="ECO:0000313" key="2">
    <source>
        <dbReference type="Proteomes" id="UP001241377"/>
    </source>
</evidence>
<dbReference type="EMBL" id="JASBWR010000079">
    <property type="protein sequence ID" value="KAJ9098054.1"/>
    <property type="molecule type" value="Genomic_DNA"/>
</dbReference>
<comment type="caution">
    <text evidence="1">The sequence shown here is derived from an EMBL/GenBank/DDBJ whole genome shotgun (WGS) entry which is preliminary data.</text>
</comment>
<dbReference type="Proteomes" id="UP001241377">
    <property type="component" value="Unassembled WGS sequence"/>
</dbReference>